<dbReference type="AlphaFoldDB" id="A0A4Y2M964"/>
<organism evidence="2 3">
    <name type="scientific">Araneus ventricosus</name>
    <name type="common">Orbweaver spider</name>
    <name type="synonym">Epeira ventricosa</name>
    <dbReference type="NCBI Taxonomy" id="182803"/>
    <lineage>
        <taxon>Eukaryota</taxon>
        <taxon>Metazoa</taxon>
        <taxon>Ecdysozoa</taxon>
        <taxon>Arthropoda</taxon>
        <taxon>Chelicerata</taxon>
        <taxon>Arachnida</taxon>
        <taxon>Araneae</taxon>
        <taxon>Araneomorphae</taxon>
        <taxon>Entelegynae</taxon>
        <taxon>Araneoidea</taxon>
        <taxon>Araneidae</taxon>
        <taxon>Araneus</taxon>
    </lineage>
</organism>
<evidence type="ECO:0000313" key="2">
    <source>
        <dbReference type="EMBL" id="GBN23093.1"/>
    </source>
</evidence>
<gene>
    <name evidence="2" type="ORF">AVEN_137780_1</name>
</gene>
<keyword evidence="3" id="KW-1185">Reference proteome</keyword>
<dbReference type="Proteomes" id="UP000499080">
    <property type="component" value="Unassembled WGS sequence"/>
</dbReference>
<name>A0A4Y2M964_ARAVE</name>
<reference evidence="2 3" key="1">
    <citation type="journal article" date="2019" name="Sci. Rep.">
        <title>Orb-weaving spider Araneus ventricosus genome elucidates the spidroin gene catalogue.</title>
        <authorList>
            <person name="Kono N."/>
            <person name="Nakamura H."/>
            <person name="Ohtoshi R."/>
            <person name="Moran D.A.P."/>
            <person name="Shinohara A."/>
            <person name="Yoshida Y."/>
            <person name="Fujiwara M."/>
            <person name="Mori M."/>
            <person name="Tomita M."/>
            <person name="Arakawa K."/>
        </authorList>
    </citation>
    <scope>NUCLEOTIDE SEQUENCE [LARGE SCALE GENOMIC DNA]</scope>
</reference>
<evidence type="ECO:0000256" key="1">
    <source>
        <dbReference type="SAM" id="MobiDB-lite"/>
    </source>
</evidence>
<dbReference type="EMBL" id="BGPR01006950">
    <property type="protein sequence ID" value="GBN23093.1"/>
    <property type="molecule type" value="Genomic_DNA"/>
</dbReference>
<proteinExistence type="predicted"/>
<accession>A0A4Y2M964</accession>
<comment type="caution">
    <text evidence="2">The sequence shown here is derived from an EMBL/GenBank/DDBJ whole genome shotgun (WGS) entry which is preliminary data.</text>
</comment>
<evidence type="ECO:0000313" key="3">
    <source>
        <dbReference type="Proteomes" id="UP000499080"/>
    </source>
</evidence>
<protein>
    <submittedName>
        <fullName evidence="2">Uncharacterized protein</fullName>
    </submittedName>
</protein>
<feature type="region of interest" description="Disordered" evidence="1">
    <location>
        <begin position="1"/>
        <end position="20"/>
    </location>
</feature>
<sequence length="111" mass="12783">MGVSCTNVPEDIKNRQNLDDDEIISDDEAVEELLDEDADTDFEKEKFFQLTSPKSDKCYRVACMDRSSELCKEFDYLINKFAEYAKEITESEECRKNEETMKTPGGQTMLG</sequence>